<gene>
    <name evidence="4" type="primary">101900552</name>
    <name evidence="6" type="synonym">LOC101900552</name>
</gene>
<evidence type="ECO:0000313" key="6">
    <source>
        <dbReference type="RefSeq" id="XP_005183497.1"/>
    </source>
</evidence>
<reference evidence="6" key="2">
    <citation type="submission" date="2025-04" db="UniProtKB">
        <authorList>
            <consortium name="RefSeq"/>
        </authorList>
    </citation>
    <scope>IDENTIFICATION</scope>
    <source>
        <strain evidence="6">Aabys</strain>
    </source>
</reference>
<dbReference type="GO" id="GO:0040003">
    <property type="term" value="P:chitin-based cuticle development"/>
    <property type="evidence" value="ECO:0007669"/>
    <property type="project" value="TreeGrafter"/>
</dbReference>
<dbReference type="Pfam" id="PF03103">
    <property type="entry name" value="DUF243"/>
    <property type="match status" value="1"/>
</dbReference>
<feature type="region of interest" description="Disordered" evidence="1">
    <location>
        <begin position="156"/>
        <end position="244"/>
    </location>
</feature>
<dbReference type="AlphaFoldDB" id="A0A1I8N242"/>
<reference evidence="4" key="1">
    <citation type="submission" date="2020-05" db="UniProtKB">
        <authorList>
            <consortium name="EnsemblMetazoa"/>
        </authorList>
    </citation>
    <scope>IDENTIFICATION</scope>
    <source>
        <strain evidence="4">Aabys</strain>
    </source>
</reference>
<name>A0A1I8N242_MUSDO</name>
<dbReference type="PANTHER" id="PTHR31927">
    <property type="entry name" value="FI07246P-RELATED-RELATED"/>
    <property type="match status" value="1"/>
</dbReference>
<dbReference type="GO" id="GO:0008010">
    <property type="term" value="F:structural constituent of chitin-based larval cuticle"/>
    <property type="evidence" value="ECO:0007669"/>
    <property type="project" value="TreeGrafter"/>
</dbReference>
<feature type="signal peptide" evidence="2">
    <location>
        <begin position="1"/>
        <end position="18"/>
    </location>
</feature>
<dbReference type="InterPro" id="IPR004145">
    <property type="entry name" value="DUF243"/>
</dbReference>
<feature type="region of interest" description="Disordered" evidence="1">
    <location>
        <begin position="550"/>
        <end position="595"/>
    </location>
</feature>
<dbReference type="KEGG" id="mde:101900552"/>
<dbReference type="GeneID" id="101900552"/>
<dbReference type="OrthoDB" id="8030796at2759"/>
<dbReference type="Proteomes" id="UP001652621">
    <property type="component" value="Unplaced"/>
</dbReference>
<protein>
    <submittedName>
        <fullName evidence="6">GATA zinc finger domain-containing protein 7-like</fullName>
    </submittedName>
</protein>
<evidence type="ECO:0000256" key="2">
    <source>
        <dbReference type="SAM" id="SignalP"/>
    </source>
</evidence>
<dbReference type="PANTHER" id="PTHR31927:SF13">
    <property type="entry name" value="TWEEDLEBETA"/>
    <property type="match status" value="1"/>
</dbReference>
<dbReference type="eggNOG" id="ENOG502T40T">
    <property type="taxonomic scope" value="Eukaryota"/>
</dbReference>
<keyword evidence="2" id="KW-0732">Signal</keyword>
<evidence type="ECO:0000256" key="1">
    <source>
        <dbReference type="SAM" id="MobiDB-lite"/>
    </source>
</evidence>
<proteinExistence type="predicted"/>
<feature type="compositionally biased region" description="Polar residues" evidence="1">
    <location>
        <begin position="164"/>
        <end position="177"/>
    </location>
</feature>
<dbReference type="VEuPathDB" id="VectorBase:MDOA010749"/>
<dbReference type="GO" id="GO:0062129">
    <property type="term" value="C:chitin-based extracellular matrix"/>
    <property type="evidence" value="ECO:0007669"/>
    <property type="project" value="TreeGrafter"/>
</dbReference>
<organism evidence="4">
    <name type="scientific">Musca domestica</name>
    <name type="common">House fly</name>
    <dbReference type="NCBI Taxonomy" id="7370"/>
    <lineage>
        <taxon>Eukaryota</taxon>
        <taxon>Metazoa</taxon>
        <taxon>Ecdysozoa</taxon>
        <taxon>Arthropoda</taxon>
        <taxon>Hexapoda</taxon>
        <taxon>Insecta</taxon>
        <taxon>Pterygota</taxon>
        <taxon>Neoptera</taxon>
        <taxon>Endopterygota</taxon>
        <taxon>Diptera</taxon>
        <taxon>Brachycera</taxon>
        <taxon>Muscomorpha</taxon>
        <taxon>Muscoidea</taxon>
        <taxon>Muscidae</taxon>
        <taxon>Musca</taxon>
    </lineage>
</organism>
<keyword evidence="5" id="KW-1185">Reference proteome</keyword>
<sequence>MRGLVIFCAVLAVPILAAQDGYKYREPAPVIEKGNLPTQPKPCTHGFTGYNFDEATKALIKAQTQARIVNKAQASAGAAAGEHNLETAASGYSQQIGVANQVASSSFQSQTNKFVAGQGYTQGGGVSSSGPSVNYIPLSPVSHGPPQSLPLTQIPPPLSAHGHTISSGAGTGHSHTISSGAGSGVGHSHSFSSSASQQQFVSGANQHSQGYNYQQGNGGVQQLHGSQSFPPPQYKPLPSGLTAPGFIGGAQQSSNFLGGQQQIAGHYITQTSGNFNGQQHGGQFAGHSASGNIGSSLGSHASSGNFAGGLATHFGGQQQFSGSHSSAGNFAGGHSASFGGQQHFSASGSDLSGNFVSHLQGGSAQGSSQLLSTFSSSNLGANGLNGQLGNVIRETVAQAPLDPTAEKHIYVHIPPEDLEGDQQQSLIAPQFVAPPAKKHYKIVFIKAPTHNTPNYSQLAAAAAPKVEEKTLIYVLTKKPEEPSLEQIQQLTQDNYKSSKPEVYFIKYKTQKEGDAVQQYLANSNGISPDQIDFSNLIDNSGSAGGIDIRAGGLSSGASSSSSTSSFSTSSSSISSSSSNLESEGPKHELYGVPLQ</sequence>
<dbReference type="SMART" id="SM00690">
    <property type="entry name" value="DM5"/>
    <property type="match status" value="1"/>
</dbReference>
<evidence type="ECO:0000313" key="4">
    <source>
        <dbReference type="EnsemblMetazoa" id="MDOA010749-PA"/>
    </source>
</evidence>
<dbReference type="EnsemblMetazoa" id="MDOA010749-RA">
    <property type="protein sequence ID" value="MDOA010749-PA"/>
    <property type="gene ID" value="MDOA010749"/>
</dbReference>
<dbReference type="VEuPathDB" id="VectorBase:MDOMA2_020508"/>
<evidence type="ECO:0000259" key="3">
    <source>
        <dbReference type="SMART" id="SM00690"/>
    </source>
</evidence>
<feature type="compositionally biased region" description="Low complexity" evidence="1">
    <location>
        <begin position="186"/>
        <end position="215"/>
    </location>
</feature>
<dbReference type="RefSeq" id="XP_005183497.1">
    <property type="nucleotide sequence ID" value="XM_005183440.2"/>
</dbReference>
<accession>A0A1I8N242</accession>
<feature type="domain" description="DUF243" evidence="3">
    <location>
        <begin position="403"/>
        <end position="510"/>
    </location>
</feature>
<feature type="chain" id="PRO_5044561236" evidence="2">
    <location>
        <begin position="19"/>
        <end position="595"/>
    </location>
</feature>
<feature type="compositionally biased region" description="Low complexity" evidence="1">
    <location>
        <begin position="555"/>
        <end position="578"/>
    </location>
</feature>
<evidence type="ECO:0000313" key="5">
    <source>
        <dbReference type="Proteomes" id="UP001652621"/>
    </source>
</evidence>